<dbReference type="Proteomes" id="UP000293638">
    <property type="component" value="Unassembled WGS sequence"/>
</dbReference>
<organism evidence="2 3">
    <name type="scientific">Motilibacter rhizosphaerae</name>
    <dbReference type="NCBI Taxonomy" id="598652"/>
    <lineage>
        <taxon>Bacteria</taxon>
        <taxon>Bacillati</taxon>
        <taxon>Actinomycetota</taxon>
        <taxon>Actinomycetes</taxon>
        <taxon>Motilibacterales</taxon>
        <taxon>Motilibacteraceae</taxon>
        <taxon>Motilibacter</taxon>
    </lineage>
</organism>
<feature type="region of interest" description="Disordered" evidence="1">
    <location>
        <begin position="1"/>
        <end position="29"/>
    </location>
</feature>
<dbReference type="EMBL" id="SGXD01000001">
    <property type="protein sequence ID" value="RZS91021.1"/>
    <property type="molecule type" value="Genomic_DNA"/>
</dbReference>
<comment type="caution">
    <text evidence="2">The sequence shown here is derived from an EMBL/GenBank/DDBJ whole genome shotgun (WGS) entry which is preliminary data.</text>
</comment>
<reference evidence="2 3" key="1">
    <citation type="submission" date="2019-02" db="EMBL/GenBank/DDBJ databases">
        <title>Genomic Encyclopedia of Type Strains, Phase IV (KMG-IV): sequencing the most valuable type-strain genomes for metagenomic binning, comparative biology and taxonomic classification.</title>
        <authorList>
            <person name="Goeker M."/>
        </authorList>
    </citation>
    <scope>NUCLEOTIDE SEQUENCE [LARGE SCALE GENOMIC DNA]</scope>
    <source>
        <strain evidence="2 3">DSM 45622</strain>
    </source>
</reference>
<evidence type="ECO:0000256" key="1">
    <source>
        <dbReference type="SAM" id="MobiDB-lite"/>
    </source>
</evidence>
<gene>
    <name evidence="2" type="ORF">EV189_0252</name>
</gene>
<keyword evidence="3" id="KW-1185">Reference proteome</keyword>
<dbReference type="RefSeq" id="WP_130491139.1">
    <property type="nucleotide sequence ID" value="NZ_SGXD01000001.1"/>
</dbReference>
<dbReference type="AlphaFoldDB" id="A0A4Q7NUX8"/>
<evidence type="ECO:0000313" key="3">
    <source>
        <dbReference type="Proteomes" id="UP000293638"/>
    </source>
</evidence>
<name>A0A4Q7NUX8_9ACTN</name>
<proteinExistence type="predicted"/>
<evidence type="ECO:0000313" key="2">
    <source>
        <dbReference type="EMBL" id="RZS91021.1"/>
    </source>
</evidence>
<sequence length="85" mass="9149">MTRTSTPARADRATPSAPPAPTCRRGGTRYSRSGAVIAARQAELAHPRSRAHRAYPCSVCLQPGGSAAWHVEPVSWWRRLLVGTG</sequence>
<protein>
    <submittedName>
        <fullName evidence="2">Uncharacterized protein</fullName>
    </submittedName>
</protein>
<accession>A0A4Q7NUX8</accession>